<evidence type="ECO:0000313" key="2">
    <source>
        <dbReference type="EMBL" id="AYV83681.1"/>
    </source>
</evidence>
<reference evidence="2" key="1">
    <citation type="submission" date="2018-10" db="EMBL/GenBank/DDBJ databases">
        <title>Hidden diversity of soil giant viruses.</title>
        <authorList>
            <person name="Schulz F."/>
            <person name="Alteio L."/>
            <person name="Goudeau D."/>
            <person name="Ryan E.M."/>
            <person name="Malmstrom R.R."/>
            <person name="Blanchard J."/>
            <person name="Woyke T."/>
        </authorList>
    </citation>
    <scope>NUCLEOTIDE SEQUENCE</scope>
    <source>
        <strain evidence="2">HYV1</strain>
    </source>
</reference>
<feature type="transmembrane region" description="Helical" evidence="1">
    <location>
        <begin position="12"/>
        <end position="32"/>
    </location>
</feature>
<name>A0A3G5ABK1_9VIRU</name>
<protein>
    <submittedName>
        <fullName evidence="2">Uncharacterized protein</fullName>
    </submittedName>
</protein>
<gene>
    <name evidence="2" type="ORF">Hyperionvirus10_17</name>
</gene>
<sequence length="366" mass="42713">MKKYCHYLLYKYSCLILIPAMVLSCVLIYWGVTQNNFLIATEYAFPEKSIVYSMNVSDSCEIVEGENWVYPLCENDNGSNDKCSVMNMCDNLKCYPGYYKCGLCSDSDVGCRTAIKYNFSWGYSCCMHSYEYEWCQQIMLLEKCTDTTKSNRHNSPSFRCPHYPSTDAMTYCDRRCFYYPSVSMRCFPEDMNCDNCKKYSQKVCALMRNYYYVINTRYGFIKDGKIYYTHKWITKNCSLNDTLCVTNEMNNTKTVTIYYDKNDPNSIIYTALDAPRIPDGGNLRVIFGMFFLMGFSCIIIEIFRKSKEHSEFLIDQQHKEIKQLNETLLESQLRPPDIGGIQFEASRTNFEKSASKLIQRVSSHQN</sequence>
<proteinExistence type="predicted"/>
<evidence type="ECO:0000256" key="1">
    <source>
        <dbReference type="SAM" id="Phobius"/>
    </source>
</evidence>
<accession>A0A3G5ABK1</accession>
<organism evidence="2">
    <name type="scientific">Hyperionvirus sp</name>
    <dbReference type="NCBI Taxonomy" id="2487770"/>
    <lineage>
        <taxon>Viruses</taxon>
        <taxon>Varidnaviria</taxon>
        <taxon>Bamfordvirae</taxon>
        <taxon>Nucleocytoviricota</taxon>
        <taxon>Megaviricetes</taxon>
        <taxon>Imitervirales</taxon>
        <taxon>Mimiviridae</taxon>
        <taxon>Klosneuvirinae</taxon>
    </lineage>
</organism>
<feature type="transmembrane region" description="Helical" evidence="1">
    <location>
        <begin position="285"/>
        <end position="303"/>
    </location>
</feature>
<keyword evidence="1" id="KW-0812">Transmembrane</keyword>
<keyword evidence="1" id="KW-1133">Transmembrane helix</keyword>
<keyword evidence="1" id="KW-0472">Membrane</keyword>
<dbReference type="PROSITE" id="PS51257">
    <property type="entry name" value="PROKAR_LIPOPROTEIN"/>
    <property type="match status" value="1"/>
</dbReference>
<dbReference type="EMBL" id="MK072392">
    <property type="protein sequence ID" value="AYV83681.1"/>
    <property type="molecule type" value="Genomic_DNA"/>
</dbReference>